<dbReference type="Pfam" id="PF01753">
    <property type="entry name" value="zf-MYND"/>
    <property type="match status" value="1"/>
</dbReference>
<dbReference type="PROSITE" id="PS01360">
    <property type="entry name" value="ZF_MYND_1"/>
    <property type="match status" value="1"/>
</dbReference>
<evidence type="ECO:0000256" key="3">
    <source>
        <dbReference type="ARBA" id="ARBA00022833"/>
    </source>
</evidence>
<dbReference type="PANTHER" id="PTHR46920:SF1">
    <property type="entry name" value="PROTEIN MSS51 HOMOLOG, MITOCHONDRIAL-RELATED"/>
    <property type="match status" value="1"/>
</dbReference>
<keyword evidence="2 4" id="KW-0863">Zinc-finger</keyword>
<dbReference type="RefSeq" id="XP_032816828.1">
    <property type="nucleotide sequence ID" value="XM_032960937.1"/>
</dbReference>
<dbReference type="SUPFAM" id="SSF144232">
    <property type="entry name" value="HIT/MYND zinc finger-like"/>
    <property type="match status" value="1"/>
</dbReference>
<dbReference type="InterPro" id="IPR046824">
    <property type="entry name" value="Mss51-like_C"/>
</dbReference>
<proteinExistence type="predicted"/>
<name>A0AAJ7THP0_PETMA</name>
<keyword evidence="1" id="KW-0479">Metal-binding</keyword>
<keyword evidence="3" id="KW-0862">Zinc</keyword>
<keyword evidence="7" id="KW-1185">Reference proteome</keyword>
<dbReference type="CTD" id="118490"/>
<gene>
    <name evidence="8" type="primary">MSS51</name>
</gene>
<accession>A0AAJ7THP0</accession>
<reference evidence="8" key="1">
    <citation type="submission" date="2025-08" db="UniProtKB">
        <authorList>
            <consortium name="RefSeq"/>
        </authorList>
    </citation>
    <scope>IDENTIFICATION</scope>
    <source>
        <tissue evidence="8">Sperm</tissue>
    </source>
</reference>
<organism evidence="7 8">
    <name type="scientific">Petromyzon marinus</name>
    <name type="common">Sea lamprey</name>
    <dbReference type="NCBI Taxonomy" id="7757"/>
    <lineage>
        <taxon>Eukaryota</taxon>
        <taxon>Metazoa</taxon>
        <taxon>Chordata</taxon>
        <taxon>Craniata</taxon>
        <taxon>Vertebrata</taxon>
        <taxon>Cyclostomata</taxon>
        <taxon>Hyperoartia</taxon>
        <taxon>Petromyzontiformes</taxon>
        <taxon>Petromyzontidae</taxon>
        <taxon>Petromyzon</taxon>
    </lineage>
</organism>
<dbReference type="PANTHER" id="PTHR46920">
    <property type="match status" value="1"/>
</dbReference>
<dbReference type="InterPro" id="IPR002893">
    <property type="entry name" value="Znf_MYND"/>
</dbReference>
<evidence type="ECO:0000256" key="1">
    <source>
        <dbReference type="ARBA" id="ARBA00022723"/>
    </source>
</evidence>
<evidence type="ECO:0000256" key="5">
    <source>
        <dbReference type="SAM" id="MobiDB-lite"/>
    </source>
</evidence>
<dbReference type="GO" id="GO:0008270">
    <property type="term" value="F:zinc ion binding"/>
    <property type="evidence" value="ECO:0007669"/>
    <property type="project" value="UniProtKB-KW"/>
</dbReference>
<dbReference type="Proteomes" id="UP001318040">
    <property type="component" value="Chromosome 26"/>
</dbReference>
<protein>
    <recommendedName>
        <fullName evidence="6">MYND-type domain-containing protein</fullName>
    </recommendedName>
</protein>
<evidence type="ECO:0000256" key="4">
    <source>
        <dbReference type="PROSITE-ProRule" id="PRU00134"/>
    </source>
</evidence>
<evidence type="ECO:0000256" key="2">
    <source>
        <dbReference type="ARBA" id="ARBA00022771"/>
    </source>
</evidence>
<dbReference type="KEGG" id="pmrn:116946090"/>
<feature type="region of interest" description="Disordered" evidence="5">
    <location>
        <begin position="1"/>
        <end position="22"/>
    </location>
</feature>
<dbReference type="AlphaFoldDB" id="A0AAJ7THP0"/>
<sequence length="466" mass="51822">MEHSSLMPEPGRVPGGAAADGDRGGVFTDTAGFAAMDAAVPGLSGVILRKLNLSGFDDYRMALQGKKSLTEFGIHTYRDMFRKIEDTYTFCAHCKKLPDGLPAGRTLARCKRCQNVYYCGTECQRANWPLHKKFCKKLKHAAIDRLVEWLIFTGNLPFTSGAWPREADEVRGWDDWLSMQPGSGEDALRAVLACRYMGLLWANAGKPRPDDAELLASTRRVLSDALSRPLTVGFALRRFGLDPRHGPVTVHVAGASHTETLDTRLTDYDELGCMFPQHRGVEVVMIGPEVVEGTMTRTPLQAGAEPGTVYMSGWKGLYHDYWETLVETGRAARPSLVVSFHPGFHANKGLVEGWFPTLLLLRDYNIPSFFTMYSEAELKPSLQILRELEVRVLSHGSNPFGALRLEQVGLWAETQRRAEMVKLVKTRRQGETQGRHGHAITQDTASSNCSLCPLLLKLLLLLEFMA</sequence>
<dbReference type="Gene3D" id="6.10.140.2220">
    <property type="match status" value="1"/>
</dbReference>
<dbReference type="InterPro" id="IPR052839">
    <property type="entry name" value="Mito_gene_expr_regulator"/>
</dbReference>
<evidence type="ECO:0000259" key="6">
    <source>
        <dbReference type="PROSITE" id="PS50865"/>
    </source>
</evidence>
<dbReference type="PROSITE" id="PS50865">
    <property type="entry name" value="ZF_MYND_2"/>
    <property type="match status" value="1"/>
</dbReference>
<evidence type="ECO:0000313" key="7">
    <source>
        <dbReference type="Proteomes" id="UP001318040"/>
    </source>
</evidence>
<feature type="domain" description="MYND-type" evidence="6">
    <location>
        <begin position="91"/>
        <end position="135"/>
    </location>
</feature>
<dbReference type="Pfam" id="PF20179">
    <property type="entry name" value="MSS51_C"/>
    <property type="match status" value="1"/>
</dbReference>
<feature type="compositionally biased region" description="Low complexity" evidence="5">
    <location>
        <begin position="10"/>
        <end position="19"/>
    </location>
</feature>
<evidence type="ECO:0000313" key="8">
    <source>
        <dbReference type="RefSeq" id="XP_032816828.1"/>
    </source>
</evidence>